<dbReference type="AlphaFoldDB" id="E4Y9X4"/>
<evidence type="ECO:0000313" key="1">
    <source>
        <dbReference type="EMBL" id="CBY32360.1"/>
    </source>
</evidence>
<accession>E4Y9X4</accession>
<dbReference type="EMBL" id="FN654347">
    <property type="protein sequence ID" value="CBY32360.1"/>
    <property type="molecule type" value="Genomic_DNA"/>
</dbReference>
<dbReference type="GO" id="GO:0006644">
    <property type="term" value="P:phospholipid metabolic process"/>
    <property type="evidence" value="ECO:0007669"/>
    <property type="project" value="InterPro"/>
</dbReference>
<reference evidence="1" key="1">
    <citation type="journal article" date="2010" name="Science">
        <title>Plasticity of animal genome architecture unmasked by rapid evolution of a pelagic tunicate.</title>
        <authorList>
            <person name="Denoeud F."/>
            <person name="Henriet S."/>
            <person name="Mungpakdee S."/>
            <person name="Aury J.M."/>
            <person name="Da Silva C."/>
            <person name="Brinkmann H."/>
            <person name="Mikhaleva J."/>
            <person name="Olsen L.C."/>
            <person name="Jubin C."/>
            <person name="Canestro C."/>
            <person name="Bouquet J.M."/>
            <person name="Danks G."/>
            <person name="Poulain J."/>
            <person name="Campsteijn C."/>
            <person name="Adamski M."/>
            <person name="Cross I."/>
            <person name="Yadetie F."/>
            <person name="Muffato M."/>
            <person name="Louis A."/>
            <person name="Butcher S."/>
            <person name="Tsagkogeorga G."/>
            <person name="Konrad A."/>
            <person name="Singh S."/>
            <person name="Jensen M.F."/>
            <person name="Cong E.H."/>
            <person name="Eikeseth-Otteraa H."/>
            <person name="Noel B."/>
            <person name="Anthouard V."/>
            <person name="Porcel B.M."/>
            <person name="Kachouri-Lafond R."/>
            <person name="Nishino A."/>
            <person name="Ugolini M."/>
            <person name="Chourrout P."/>
            <person name="Nishida H."/>
            <person name="Aasland R."/>
            <person name="Huzurbazar S."/>
            <person name="Westhof E."/>
            <person name="Delsuc F."/>
            <person name="Lehrach H."/>
            <person name="Reinhardt R."/>
            <person name="Weissenbach J."/>
            <person name="Roy S.W."/>
            <person name="Artiguenave F."/>
            <person name="Postlethwait J.H."/>
            <person name="Manak J.R."/>
            <person name="Thompson E.M."/>
            <person name="Jaillon O."/>
            <person name="Du Pasquier L."/>
            <person name="Boudinot P."/>
            <person name="Liberles D.A."/>
            <person name="Volff J.N."/>
            <person name="Philippe H."/>
            <person name="Lenhard B."/>
            <person name="Roest Crollius H."/>
            <person name="Wincker P."/>
            <person name="Chourrout D."/>
        </authorList>
    </citation>
    <scope>NUCLEOTIDE SEQUENCE [LARGE SCALE GENOMIC DNA]</scope>
</reference>
<gene>
    <name evidence="1" type="ORF">GSOID_T00030782001</name>
</gene>
<proteinExistence type="predicted"/>
<protein>
    <recommendedName>
        <fullName evidence="2">Phospholipase A2 domain-containing protein</fullName>
    </recommendedName>
</protein>
<dbReference type="InterPro" id="IPR036444">
    <property type="entry name" value="PLipase_A2_dom_sf"/>
</dbReference>
<evidence type="ECO:0008006" key="2">
    <source>
        <dbReference type="Google" id="ProtNLM"/>
    </source>
</evidence>
<dbReference type="SUPFAM" id="SSF48619">
    <property type="entry name" value="Phospholipase A2, PLA2"/>
    <property type="match status" value="1"/>
</dbReference>
<sequence>MRLSTALQSEIESWITEAGESVSSSELVSHQYVQEMLAAGKMLLFQVSENLNSPSALLRTRKNEEKDQDWKFRDYGCYCHPTQKLIKDANWSIPMGHPVDEIDSECRQLYHAHQCLKVDHGAECESTSHYSWDVVDGRPFCADAEGTCAGDLCRLDLEFTRKLIDFAYNWDSQYHKNFGFDRKENCRARSGRPSGSSNTSSDGRGFFSNVMNDSGSAILSEESSKLQCCGIGLKRKVFHIERQQCCGFETRDIGECL</sequence>
<dbReference type="Gene3D" id="1.20.90.10">
    <property type="entry name" value="Phospholipase A2 domain"/>
    <property type="match status" value="1"/>
</dbReference>
<dbReference type="GO" id="GO:0050482">
    <property type="term" value="P:arachidonate secretion"/>
    <property type="evidence" value="ECO:0007669"/>
    <property type="project" value="InterPro"/>
</dbReference>
<dbReference type="GO" id="GO:0004623">
    <property type="term" value="F:phospholipase A2 activity"/>
    <property type="evidence" value="ECO:0007669"/>
    <property type="project" value="InterPro"/>
</dbReference>
<dbReference type="Proteomes" id="UP000011014">
    <property type="component" value="Unassembled WGS sequence"/>
</dbReference>
<name>E4Y9X4_OIKDI</name>
<organism evidence="1">
    <name type="scientific">Oikopleura dioica</name>
    <name type="common">Tunicate</name>
    <dbReference type="NCBI Taxonomy" id="34765"/>
    <lineage>
        <taxon>Eukaryota</taxon>
        <taxon>Metazoa</taxon>
        <taxon>Chordata</taxon>
        <taxon>Tunicata</taxon>
        <taxon>Appendicularia</taxon>
        <taxon>Copelata</taxon>
        <taxon>Oikopleuridae</taxon>
        <taxon>Oikopleura</taxon>
    </lineage>
</organism>